<dbReference type="KEGG" id="dpx:DAPPUDRAFT_251817"/>
<dbReference type="EMBL" id="GL732583">
    <property type="protein sequence ID" value="EFX74513.1"/>
    <property type="molecule type" value="Genomic_DNA"/>
</dbReference>
<protein>
    <submittedName>
        <fullName evidence="2">Uncharacterized protein</fullName>
    </submittedName>
</protein>
<dbReference type="AlphaFoldDB" id="E9H1E7"/>
<accession>E9H1E7</accession>
<dbReference type="HOGENOM" id="CLU_1526749_0_0_1"/>
<evidence type="ECO:0000313" key="3">
    <source>
        <dbReference type="Proteomes" id="UP000000305"/>
    </source>
</evidence>
<reference evidence="2 3" key="1">
    <citation type="journal article" date="2011" name="Science">
        <title>The ecoresponsive genome of Daphnia pulex.</title>
        <authorList>
            <person name="Colbourne J.K."/>
            <person name="Pfrender M.E."/>
            <person name="Gilbert D."/>
            <person name="Thomas W.K."/>
            <person name="Tucker A."/>
            <person name="Oakley T.H."/>
            <person name="Tokishita S."/>
            <person name="Aerts A."/>
            <person name="Arnold G.J."/>
            <person name="Basu M.K."/>
            <person name="Bauer D.J."/>
            <person name="Caceres C.E."/>
            <person name="Carmel L."/>
            <person name="Casola C."/>
            <person name="Choi J.H."/>
            <person name="Detter J.C."/>
            <person name="Dong Q."/>
            <person name="Dusheyko S."/>
            <person name="Eads B.D."/>
            <person name="Frohlich T."/>
            <person name="Geiler-Samerotte K.A."/>
            <person name="Gerlach D."/>
            <person name="Hatcher P."/>
            <person name="Jogdeo S."/>
            <person name="Krijgsveld J."/>
            <person name="Kriventseva E.V."/>
            <person name="Kultz D."/>
            <person name="Laforsch C."/>
            <person name="Lindquist E."/>
            <person name="Lopez J."/>
            <person name="Manak J.R."/>
            <person name="Muller J."/>
            <person name="Pangilinan J."/>
            <person name="Patwardhan R.P."/>
            <person name="Pitluck S."/>
            <person name="Pritham E.J."/>
            <person name="Rechtsteiner A."/>
            <person name="Rho M."/>
            <person name="Rogozin I.B."/>
            <person name="Sakarya O."/>
            <person name="Salamov A."/>
            <person name="Schaack S."/>
            <person name="Shapiro H."/>
            <person name="Shiga Y."/>
            <person name="Skalitzky C."/>
            <person name="Smith Z."/>
            <person name="Souvorov A."/>
            <person name="Sung W."/>
            <person name="Tang Z."/>
            <person name="Tsuchiya D."/>
            <person name="Tu H."/>
            <person name="Vos H."/>
            <person name="Wang M."/>
            <person name="Wolf Y.I."/>
            <person name="Yamagata H."/>
            <person name="Yamada T."/>
            <person name="Ye Y."/>
            <person name="Shaw J.R."/>
            <person name="Andrews J."/>
            <person name="Crease T.J."/>
            <person name="Tang H."/>
            <person name="Lucas S.M."/>
            <person name="Robertson H.M."/>
            <person name="Bork P."/>
            <person name="Koonin E.V."/>
            <person name="Zdobnov E.M."/>
            <person name="Grigoriev I.V."/>
            <person name="Lynch M."/>
            <person name="Boore J.L."/>
        </authorList>
    </citation>
    <scope>NUCLEOTIDE SEQUENCE [LARGE SCALE GENOMIC DNA]</scope>
</reference>
<sequence length="176" mass="19694">MIVPTRFNEYSIYCTAKVPPWKSLHPDIEQPNPEAEDDGSGAEAAADPAPTAPVPIVNPNLAPPVLWFSRQMNRLAGDGRASPILPDSQRYRSSQCAREPESPSASPVEKQQYLRCHYKSYTINFSYRLNRDLNFEPQSLGLAAQADVHYTTADTNAEWKALVRMVARYTKAETLI</sequence>
<keyword evidence="3" id="KW-1185">Reference proteome</keyword>
<feature type="region of interest" description="Disordered" evidence="1">
    <location>
        <begin position="78"/>
        <end position="109"/>
    </location>
</feature>
<name>E9H1E7_DAPPU</name>
<dbReference type="Proteomes" id="UP000000305">
    <property type="component" value="Unassembled WGS sequence"/>
</dbReference>
<gene>
    <name evidence="2" type="ORF">DAPPUDRAFT_251817</name>
</gene>
<evidence type="ECO:0000256" key="1">
    <source>
        <dbReference type="SAM" id="MobiDB-lite"/>
    </source>
</evidence>
<organism evidence="2 3">
    <name type="scientific">Daphnia pulex</name>
    <name type="common">Water flea</name>
    <dbReference type="NCBI Taxonomy" id="6669"/>
    <lineage>
        <taxon>Eukaryota</taxon>
        <taxon>Metazoa</taxon>
        <taxon>Ecdysozoa</taxon>
        <taxon>Arthropoda</taxon>
        <taxon>Crustacea</taxon>
        <taxon>Branchiopoda</taxon>
        <taxon>Diplostraca</taxon>
        <taxon>Cladocera</taxon>
        <taxon>Anomopoda</taxon>
        <taxon>Daphniidae</taxon>
        <taxon>Daphnia</taxon>
    </lineage>
</organism>
<feature type="region of interest" description="Disordered" evidence="1">
    <location>
        <begin position="23"/>
        <end position="55"/>
    </location>
</feature>
<dbReference type="InParanoid" id="E9H1E7"/>
<proteinExistence type="predicted"/>
<evidence type="ECO:0000313" key="2">
    <source>
        <dbReference type="EMBL" id="EFX74513.1"/>
    </source>
</evidence>